<reference evidence="3" key="1">
    <citation type="submission" date="2018-05" db="EMBL/GenBank/DDBJ databases">
        <authorList>
            <person name="Lanie J.A."/>
            <person name="Ng W.-L."/>
            <person name="Kazmierczak K.M."/>
            <person name="Andrzejewski T.M."/>
            <person name="Davidsen T.M."/>
            <person name="Wayne K.J."/>
            <person name="Tettelin H."/>
            <person name="Glass J.I."/>
            <person name="Rusch D."/>
            <person name="Podicherti R."/>
            <person name="Tsui H.-C.T."/>
            <person name="Winkler M.E."/>
        </authorList>
    </citation>
    <scope>NUCLEOTIDE SEQUENCE</scope>
</reference>
<protein>
    <recommendedName>
        <fullName evidence="2">CAAX prenyl protease 2/Lysostaphin resistance protein A-like domain-containing protein</fullName>
    </recommendedName>
</protein>
<feature type="transmembrane region" description="Helical" evidence="1">
    <location>
        <begin position="930"/>
        <end position="950"/>
    </location>
</feature>
<feature type="transmembrane region" description="Helical" evidence="1">
    <location>
        <begin position="1006"/>
        <end position="1022"/>
    </location>
</feature>
<feature type="transmembrane region" description="Helical" evidence="1">
    <location>
        <begin position="237"/>
        <end position="260"/>
    </location>
</feature>
<gene>
    <name evidence="3" type="ORF">METZ01_LOCUS53952</name>
</gene>
<feature type="transmembrane region" description="Helical" evidence="1">
    <location>
        <begin position="366"/>
        <end position="385"/>
    </location>
</feature>
<feature type="transmembrane region" description="Helical" evidence="1">
    <location>
        <begin position="481"/>
        <end position="505"/>
    </location>
</feature>
<sequence length="1106" mass="124991">MLMRKPIFWISTCLLFIGGLYYSVKVFPKAFAILNIELKMDRESAFSKAESLSEANNWGPKNYNQAATFYHDSRTQNFVELDAGGSDKVVMLMKDHLYHFYTWKVRHYKELEPNETIISFTPSGEFYGFKEILSENEKGASLSQNDAREIAENFVQMNTSIALSNYKEIEASEEVLPSERIDHTFVYERLDATIGDGFFRLKTMVSGEKVSEIKHYIKVPETFSRRFEEMRSANNTIASSASMAMFLLYGFGGVIIGLFIMMRKRWVVWKQAMLWGTFVAVFGALGEINFWPLMWMYYPTALSQQSFFVQNIFSLIANTLLMSIIYSLSFMAGETLTRRAFPQQINFWNLWSKGASNSIQVLGRTVGGYFMIGFDLAFVITFYLLTKKLFGWWDPASTLFDPDVIATPFPWISSVSRALGAGFWEECLFRAVPIAGAALIGDRLGRRKQWIIIGFVIQSLIFAAAHANYPSYPAYARLVELIMPSIIFGVLYLQFGLLPAIISHFIYDAVLMSIPIFSSTATGMWFDQLMVFVLCLIPVWIVIIGRIKEKGWVELDNRFYNSSFNPPPLKKTSSRKTSVKIPKYNIQNKNIMIAFGALGIVLLFLFKTDKNAPGLELNRNKAIIIAEEYLVENGIELGDEWNRLVSVSPAAPGKQNRFVWQTAGKEVYNFLMGDYIDTPGFTVRFAKFDGDLNERAEEYSVDLNNRGLPLRINHKIPENQEGLELSETEAKELALNTILKYYNLTDNALELISAEPSKRPERTDWEFIFKDIAPNKFYDGDKRIRVLINGDNIKTHEKFIFVPEEWERNERDQRAILDVASNSMSLLLNILVMTAVVLGIIYWTNNKITTMLVLYIFSPLLIIRIVSFINQLPSLIASFSTAQPYNNQLGVLIAGTIVGGLFISMIPSILVASSHFQINEQKKNKEKPGLLEGILIGIGLSGVFAMTNTLQPSLSPEWPNLFNGASSVPFLSILNNLGGFLASAGFTTFIVLFISKKTKSWTVKKGLFSMLFIFFGLIIIGSNNITGIGGWILSGIIVGILFRWIYISTLRYNPEVTIFIISSLTIINLISEITTPSFPGAGLGSSLTIISIIALNYCWVRFSAKI</sequence>
<dbReference type="Pfam" id="PF02517">
    <property type="entry name" value="Rce1-like"/>
    <property type="match status" value="1"/>
</dbReference>
<name>A0A381SCS3_9ZZZZ</name>
<organism evidence="3">
    <name type="scientific">marine metagenome</name>
    <dbReference type="NCBI Taxonomy" id="408172"/>
    <lineage>
        <taxon>unclassified sequences</taxon>
        <taxon>metagenomes</taxon>
        <taxon>ecological metagenomes</taxon>
    </lineage>
</organism>
<feature type="transmembrane region" description="Helical" evidence="1">
    <location>
        <begin position="1028"/>
        <end position="1046"/>
    </location>
</feature>
<dbReference type="GO" id="GO:0004175">
    <property type="term" value="F:endopeptidase activity"/>
    <property type="evidence" value="ECO:0007669"/>
    <property type="project" value="UniProtKB-ARBA"/>
</dbReference>
<evidence type="ECO:0000313" key="3">
    <source>
        <dbReference type="EMBL" id="SVA01098.1"/>
    </source>
</evidence>
<feature type="domain" description="CAAX prenyl protease 2/Lysostaphin resistance protein A-like" evidence="2">
    <location>
        <begin position="410"/>
        <end position="510"/>
    </location>
</feature>
<feature type="transmembrane region" description="Helical" evidence="1">
    <location>
        <begin position="525"/>
        <end position="545"/>
    </location>
</feature>
<feature type="transmembrane region" description="Helical" evidence="1">
    <location>
        <begin position="590"/>
        <end position="606"/>
    </location>
</feature>
<feature type="transmembrane region" description="Helical" evidence="1">
    <location>
        <begin position="272"/>
        <end position="292"/>
    </location>
</feature>
<feature type="transmembrane region" description="Helical" evidence="1">
    <location>
        <begin position="852"/>
        <end position="869"/>
    </location>
</feature>
<feature type="transmembrane region" description="Helical" evidence="1">
    <location>
        <begin position="1058"/>
        <end position="1075"/>
    </location>
</feature>
<dbReference type="EMBL" id="UINC01002869">
    <property type="protein sequence ID" value="SVA01098.1"/>
    <property type="molecule type" value="Genomic_DNA"/>
</dbReference>
<keyword evidence="1" id="KW-1133">Transmembrane helix</keyword>
<feature type="transmembrane region" description="Helical" evidence="1">
    <location>
        <begin position="889"/>
        <end position="910"/>
    </location>
</feature>
<feature type="transmembrane region" description="Helical" evidence="1">
    <location>
        <begin position="312"/>
        <end position="332"/>
    </location>
</feature>
<dbReference type="InterPro" id="IPR003675">
    <property type="entry name" value="Rce1/LyrA-like_dom"/>
</dbReference>
<evidence type="ECO:0000259" key="2">
    <source>
        <dbReference type="Pfam" id="PF02517"/>
    </source>
</evidence>
<feature type="transmembrane region" description="Helical" evidence="1">
    <location>
        <begin position="1081"/>
        <end position="1100"/>
    </location>
</feature>
<proteinExistence type="predicted"/>
<evidence type="ECO:0000256" key="1">
    <source>
        <dbReference type="SAM" id="Phobius"/>
    </source>
</evidence>
<accession>A0A381SCS3</accession>
<keyword evidence="1" id="KW-0472">Membrane</keyword>
<dbReference type="GO" id="GO:0080120">
    <property type="term" value="P:CAAX-box protein maturation"/>
    <property type="evidence" value="ECO:0007669"/>
    <property type="project" value="UniProtKB-ARBA"/>
</dbReference>
<feature type="transmembrane region" description="Helical" evidence="1">
    <location>
        <begin position="450"/>
        <end position="469"/>
    </location>
</feature>
<keyword evidence="1" id="KW-0812">Transmembrane</keyword>
<feature type="transmembrane region" description="Helical" evidence="1">
    <location>
        <begin position="826"/>
        <end position="845"/>
    </location>
</feature>
<feature type="transmembrane region" description="Helical" evidence="1">
    <location>
        <begin position="970"/>
        <end position="994"/>
    </location>
</feature>
<feature type="transmembrane region" description="Helical" evidence="1">
    <location>
        <begin position="7"/>
        <end position="24"/>
    </location>
</feature>
<dbReference type="AlphaFoldDB" id="A0A381SCS3"/>